<gene>
    <name evidence="7" type="primary">Lhcr4</name>
    <name evidence="7" type="ORF">GUITHDRAFT_90395</name>
</gene>
<feature type="binding site" description="axial binding residue" evidence="5">
    <location>
        <position position="94"/>
    </location>
    <ligand>
        <name>chlorophyll b</name>
        <dbReference type="ChEBI" id="CHEBI:61721"/>
        <label>1</label>
    </ligand>
    <ligandPart>
        <name>Mg</name>
        <dbReference type="ChEBI" id="CHEBI:25107"/>
    </ligandPart>
</feature>
<evidence type="ECO:0000256" key="5">
    <source>
        <dbReference type="PIRSR" id="PIRSR601344-1"/>
    </source>
</evidence>
<dbReference type="EMBL" id="JH993103">
    <property type="protein sequence ID" value="EKX34768.1"/>
    <property type="molecule type" value="Genomic_DNA"/>
</dbReference>
<reference evidence="7 9" key="1">
    <citation type="journal article" date="2012" name="Nature">
        <title>Algal genomes reveal evolutionary mosaicism and the fate of nucleomorphs.</title>
        <authorList>
            <consortium name="DOE Joint Genome Institute"/>
            <person name="Curtis B.A."/>
            <person name="Tanifuji G."/>
            <person name="Burki F."/>
            <person name="Gruber A."/>
            <person name="Irimia M."/>
            <person name="Maruyama S."/>
            <person name="Arias M.C."/>
            <person name="Ball S.G."/>
            <person name="Gile G.H."/>
            <person name="Hirakawa Y."/>
            <person name="Hopkins J.F."/>
            <person name="Kuo A."/>
            <person name="Rensing S.A."/>
            <person name="Schmutz J."/>
            <person name="Symeonidi A."/>
            <person name="Elias M."/>
            <person name="Eveleigh R.J."/>
            <person name="Herman E.K."/>
            <person name="Klute M.J."/>
            <person name="Nakayama T."/>
            <person name="Obornik M."/>
            <person name="Reyes-Prieto A."/>
            <person name="Armbrust E.V."/>
            <person name="Aves S.J."/>
            <person name="Beiko R.G."/>
            <person name="Coutinho P."/>
            <person name="Dacks J.B."/>
            <person name="Durnford D.G."/>
            <person name="Fast N.M."/>
            <person name="Green B.R."/>
            <person name="Grisdale C.J."/>
            <person name="Hempel F."/>
            <person name="Henrissat B."/>
            <person name="Hoppner M.P."/>
            <person name="Ishida K."/>
            <person name="Kim E."/>
            <person name="Koreny L."/>
            <person name="Kroth P.G."/>
            <person name="Liu Y."/>
            <person name="Malik S.B."/>
            <person name="Maier U.G."/>
            <person name="McRose D."/>
            <person name="Mock T."/>
            <person name="Neilson J.A."/>
            <person name="Onodera N.T."/>
            <person name="Poole A.M."/>
            <person name="Pritham E.J."/>
            <person name="Richards T.A."/>
            <person name="Rocap G."/>
            <person name="Roy S.W."/>
            <person name="Sarai C."/>
            <person name="Schaack S."/>
            <person name="Shirato S."/>
            <person name="Slamovits C.H."/>
            <person name="Spencer D.F."/>
            <person name="Suzuki S."/>
            <person name="Worden A.Z."/>
            <person name="Zauner S."/>
            <person name="Barry K."/>
            <person name="Bell C."/>
            <person name="Bharti A.K."/>
            <person name="Crow J.A."/>
            <person name="Grimwood J."/>
            <person name="Kramer R."/>
            <person name="Lindquist E."/>
            <person name="Lucas S."/>
            <person name="Salamov A."/>
            <person name="McFadden G.I."/>
            <person name="Lane C.E."/>
            <person name="Keeling P.J."/>
            <person name="Gray M.W."/>
            <person name="Grigoriev I.V."/>
            <person name="Archibald J.M."/>
        </authorList>
    </citation>
    <scope>NUCLEOTIDE SEQUENCE</scope>
    <source>
        <strain evidence="7 9">CCMP2712</strain>
    </source>
</reference>
<feature type="chain" id="PRO_5008769984" evidence="6">
    <location>
        <begin position="17"/>
        <end position="240"/>
    </location>
</feature>
<dbReference type="PANTHER" id="PTHR21649">
    <property type="entry name" value="CHLOROPHYLL A/B BINDING PROTEIN"/>
    <property type="match status" value="1"/>
</dbReference>
<sequence>MLRTLLLVASAASAAAFAPSFGTSAVSSRSNAITGMKMQSVLSNRAGKSKAMPFLSQPEKLDGSMPGDVGFDPLGISTYFDLKWMREAELKHGRICMLAWTGCLVQEVIHLPGEAFSKKLALDAWASAPRGGMISILVAIGLIEMISNRFQLTATDMFANPARVPGDLGFDPLSLGNNPATRAKYELSEVIHGRAAMMGFSGVIHQMIVTKQPIIYSLLHWKSVDSSAFKLGGAAAKLGY</sequence>
<dbReference type="Gene3D" id="1.10.3460.10">
    <property type="entry name" value="Chlorophyll a/b binding protein domain"/>
    <property type="match status" value="1"/>
</dbReference>
<dbReference type="OrthoDB" id="423598at2759"/>
<dbReference type="Pfam" id="PF00504">
    <property type="entry name" value="Chloroa_b-bind"/>
    <property type="match status" value="1"/>
</dbReference>
<dbReference type="AlphaFoldDB" id="L1IEY0"/>
<reference evidence="9" key="2">
    <citation type="submission" date="2012-11" db="EMBL/GenBank/DDBJ databases">
        <authorList>
            <person name="Kuo A."/>
            <person name="Curtis B.A."/>
            <person name="Tanifuji G."/>
            <person name="Burki F."/>
            <person name="Gruber A."/>
            <person name="Irimia M."/>
            <person name="Maruyama S."/>
            <person name="Arias M.C."/>
            <person name="Ball S.G."/>
            <person name="Gile G.H."/>
            <person name="Hirakawa Y."/>
            <person name="Hopkins J.F."/>
            <person name="Rensing S.A."/>
            <person name="Schmutz J."/>
            <person name="Symeonidi A."/>
            <person name="Elias M."/>
            <person name="Eveleigh R.J."/>
            <person name="Herman E.K."/>
            <person name="Klute M.J."/>
            <person name="Nakayama T."/>
            <person name="Obornik M."/>
            <person name="Reyes-Prieto A."/>
            <person name="Armbrust E.V."/>
            <person name="Aves S.J."/>
            <person name="Beiko R.G."/>
            <person name="Coutinho P."/>
            <person name="Dacks J.B."/>
            <person name="Durnford D.G."/>
            <person name="Fast N.M."/>
            <person name="Green B.R."/>
            <person name="Grisdale C."/>
            <person name="Hempe F."/>
            <person name="Henrissat B."/>
            <person name="Hoppner M.P."/>
            <person name="Ishida K.-I."/>
            <person name="Kim E."/>
            <person name="Koreny L."/>
            <person name="Kroth P.G."/>
            <person name="Liu Y."/>
            <person name="Malik S.-B."/>
            <person name="Maier U.G."/>
            <person name="McRose D."/>
            <person name="Mock T."/>
            <person name="Neilson J.A."/>
            <person name="Onodera N.T."/>
            <person name="Poole A.M."/>
            <person name="Pritham E.J."/>
            <person name="Richards T.A."/>
            <person name="Rocap G."/>
            <person name="Roy S.W."/>
            <person name="Sarai C."/>
            <person name="Schaack S."/>
            <person name="Shirato S."/>
            <person name="Slamovits C.H."/>
            <person name="Spencer D.F."/>
            <person name="Suzuki S."/>
            <person name="Worden A.Z."/>
            <person name="Zauner S."/>
            <person name="Barry K."/>
            <person name="Bell C."/>
            <person name="Bharti A.K."/>
            <person name="Crow J.A."/>
            <person name="Grimwood J."/>
            <person name="Kramer R."/>
            <person name="Lindquist E."/>
            <person name="Lucas S."/>
            <person name="Salamov A."/>
            <person name="McFadden G.I."/>
            <person name="Lane C.E."/>
            <person name="Keeling P.J."/>
            <person name="Gray M.W."/>
            <person name="Grigoriev I.V."/>
            <person name="Archibald J.M."/>
        </authorList>
    </citation>
    <scope>NUCLEOTIDE SEQUENCE</scope>
    <source>
        <strain evidence="9">CCMP2712</strain>
    </source>
</reference>
<name>L1IEY0_GUITC</name>
<evidence type="ECO:0000256" key="1">
    <source>
        <dbReference type="ARBA" id="ARBA00004229"/>
    </source>
</evidence>
<feature type="binding site" evidence="5">
    <location>
        <position position="194"/>
    </location>
    <ligand>
        <name>chlorophyll a</name>
        <dbReference type="ChEBI" id="CHEBI:58416"/>
        <label>1</label>
    </ligand>
</feature>
<keyword evidence="4" id="KW-0934">Plastid</keyword>
<keyword evidence="5" id="KW-0157">Chromophore</keyword>
<evidence type="ECO:0000313" key="7">
    <source>
        <dbReference type="EMBL" id="EKX34768.1"/>
    </source>
</evidence>
<evidence type="ECO:0000256" key="3">
    <source>
        <dbReference type="ARBA" id="ARBA00022531"/>
    </source>
</evidence>
<reference evidence="8" key="3">
    <citation type="submission" date="2015-06" db="UniProtKB">
        <authorList>
            <consortium name="EnsemblProtists"/>
        </authorList>
    </citation>
    <scope>IDENTIFICATION</scope>
</reference>
<dbReference type="OMA" id="DADINTM"/>
<keyword evidence="2" id="KW-0150">Chloroplast</keyword>
<organism evidence="7">
    <name type="scientific">Guillardia theta (strain CCMP2712)</name>
    <name type="common">Cryptophyte</name>
    <dbReference type="NCBI Taxonomy" id="905079"/>
    <lineage>
        <taxon>Eukaryota</taxon>
        <taxon>Cryptophyceae</taxon>
        <taxon>Pyrenomonadales</taxon>
        <taxon>Geminigeraceae</taxon>
        <taxon>Guillardia</taxon>
    </lineage>
</organism>
<dbReference type="Proteomes" id="UP000011087">
    <property type="component" value="Unassembled WGS sequence"/>
</dbReference>
<dbReference type="GO" id="GO:0009507">
    <property type="term" value="C:chloroplast"/>
    <property type="evidence" value="ECO:0007669"/>
    <property type="project" value="UniProtKB-SubCell"/>
</dbReference>
<proteinExistence type="predicted"/>
<dbReference type="InterPro" id="IPR022796">
    <property type="entry name" value="Chloroa_b-bind"/>
</dbReference>
<dbReference type="GO" id="GO:0009765">
    <property type="term" value="P:photosynthesis, light harvesting"/>
    <property type="evidence" value="ECO:0007669"/>
    <property type="project" value="InterPro"/>
</dbReference>
<evidence type="ECO:0000313" key="9">
    <source>
        <dbReference type="Proteomes" id="UP000011087"/>
    </source>
</evidence>
<dbReference type="PaxDb" id="55529-EKX34768"/>
<dbReference type="KEGG" id="gtt:GUITHDRAFT_90395"/>
<dbReference type="eggNOG" id="ENOG502S5EH">
    <property type="taxonomic scope" value="Eukaryota"/>
</dbReference>
<keyword evidence="3" id="KW-0602">Photosynthesis</keyword>
<dbReference type="SUPFAM" id="SSF103511">
    <property type="entry name" value="Chlorophyll a-b binding protein"/>
    <property type="match status" value="1"/>
</dbReference>
<keyword evidence="5" id="KW-0148">Chlorophyll</keyword>
<dbReference type="HOGENOM" id="CLU_057943_3_2_1"/>
<dbReference type="STRING" id="905079.L1IEY0"/>
<feature type="binding site" evidence="5">
    <location>
        <position position="92"/>
    </location>
    <ligand>
        <name>chlorophyll a</name>
        <dbReference type="ChEBI" id="CHEBI:58416"/>
        <label>1</label>
    </ligand>
</feature>
<protein>
    <submittedName>
        <fullName evidence="7">Light-harvesting Chl a protein 4</fullName>
    </submittedName>
</protein>
<feature type="binding site" evidence="5">
    <location>
        <position position="206"/>
    </location>
    <ligand>
        <name>chlorophyll a</name>
        <dbReference type="ChEBI" id="CHEBI:58416"/>
        <label>1</label>
    </ligand>
</feature>
<keyword evidence="9" id="KW-1185">Reference proteome</keyword>
<dbReference type="GO" id="GO:0016168">
    <property type="term" value="F:chlorophyll binding"/>
    <property type="evidence" value="ECO:0007669"/>
    <property type="project" value="UniProtKB-KW"/>
</dbReference>
<accession>L1IEY0</accession>
<feature type="binding site" evidence="5">
    <location>
        <position position="189"/>
    </location>
    <ligand>
        <name>chlorophyll a</name>
        <dbReference type="ChEBI" id="CHEBI:58416"/>
        <label>1</label>
    </ligand>
</feature>
<dbReference type="GeneID" id="17291493"/>
<feature type="binding site" evidence="5">
    <location>
        <position position="77"/>
    </location>
    <ligand>
        <name>chlorophyll a</name>
        <dbReference type="ChEBI" id="CHEBI:58416"/>
        <label>1</label>
    </ligand>
</feature>
<dbReference type="GO" id="GO:0016020">
    <property type="term" value="C:membrane"/>
    <property type="evidence" value="ECO:0007669"/>
    <property type="project" value="InterPro"/>
</dbReference>
<dbReference type="EnsemblProtists" id="EKX34768">
    <property type="protein sequence ID" value="EKX34768"/>
    <property type="gene ID" value="GUITHDRAFT_90395"/>
</dbReference>
<dbReference type="InterPro" id="IPR001344">
    <property type="entry name" value="Chloro_AB-bd_pln"/>
</dbReference>
<comment type="subcellular location">
    <subcellularLocation>
        <location evidence="1">Plastid</location>
        <location evidence="1">Chloroplast</location>
    </subcellularLocation>
</comment>
<evidence type="ECO:0000256" key="6">
    <source>
        <dbReference type="SAM" id="SignalP"/>
    </source>
</evidence>
<keyword evidence="6" id="KW-0732">Signal</keyword>
<feature type="binding site" evidence="5">
    <location>
        <position position="89"/>
    </location>
    <ligand>
        <name>chlorophyll a</name>
        <dbReference type="ChEBI" id="CHEBI:58416"/>
        <label>1</label>
    </ligand>
</feature>
<evidence type="ECO:0000256" key="2">
    <source>
        <dbReference type="ARBA" id="ARBA00022528"/>
    </source>
</evidence>
<evidence type="ECO:0000313" key="8">
    <source>
        <dbReference type="EnsemblProtists" id="EKX34768"/>
    </source>
</evidence>
<feature type="signal peptide" evidence="6">
    <location>
        <begin position="1"/>
        <end position="16"/>
    </location>
</feature>
<dbReference type="RefSeq" id="XP_005821748.1">
    <property type="nucleotide sequence ID" value="XM_005821691.1"/>
</dbReference>
<evidence type="ECO:0000256" key="4">
    <source>
        <dbReference type="ARBA" id="ARBA00022640"/>
    </source>
</evidence>